<dbReference type="HOGENOM" id="CLU_063406_0_0_11"/>
<feature type="compositionally biased region" description="Low complexity" evidence="1">
    <location>
        <begin position="383"/>
        <end position="392"/>
    </location>
</feature>
<dbReference type="InterPro" id="IPR007331">
    <property type="entry name" value="Htaa"/>
</dbReference>
<evidence type="ECO:0000313" key="5">
    <source>
        <dbReference type="EMBL" id="AJI79403.1"/>
    </source>
</evidence>
<feature type="transmembrane region" description="Helical" evidence="2">
    <location>
        <begin position="397"/>
        <end position="418"/>
    </location>
</feature>
<dbReference type="STRING" id="161899.CSING_09425"/>
<organism evidence="5 6">
    <name type="scientific">Corynebacterium singulare</name>
    <dbReference type="NCBI Taxonomy" id="161899"/>
    <lineage>
        <taxon>Bacteria</taxon>
        <taxon>Bacillati</taxon>
        <taxon>Actinomycetota</taxon>
        <taxon>Actinomycetes</taxon>
        <taxon>Mycobacteriales</taxon>
        <taxon>Corynebacteriaceae</taxon>
        <taxon>Corynebacterium</taxon>
    </lineage>
</organism>
<proteinExistence type="predicted"/>
<evidence type="ECO:0000313" key="6">
    <source>
        <dbReference type="Proteomes" id="UP000031890"/>
    </source>
</evidence>
<dbReference type="RefSeq" id="WP_042531667.1">
    <property type="nucleotide sequence ID" value="NZ_CP010827.1"/>
</dbReference>
<keyword evidence="2" id="KW-1133">Transmembrane helix</keyword>
<dbReference type="KEGG" id="csx:CSING_09425"/>
<feature type="compositionally biased region" description="Basic and acidic residues" evidence="1">
    <location>
        <begin position="246"/>
        <end position="381"/>
    </location>
</feature>
<keyword evidence="2" id="KW-0472">Membrane</keyword>
<evidence type="ECO:0000256" key="3">
    <source>
        <dbReference type="SAM" id="SignalP"/>
    </source>
</evidence>
<protein>
    <submittedName>
        <fullName evidence="5">Htaa protein</fullName>
    </submittedName>
</protein>
<feature type="domain" description="Htaa" evidence="4">
    <location>
        <begin position="32"/>
        <end position="190"/>
    </location>
</feature>
<evidence type="ECO:0000256" key="2">
    <source>
        <dbReference type="SAM" id="Phobius"/>
    </source>
</evidence>
<dbReference type="OrthoDB" id="7210788at2"/>
<keyword evidence="3" id="KW-0732">Signal</keyword>
<name>A0A0B6EX57_9CORY</name>
<accession>A0A0B6EX57</accession>
<evidence type="ECO:0000256" key="1">
    <source>
        <dbReference type="SAM" id="MobiDB-lite"/>
    </source>
</evidence>
<sequence>MFKKILVTAIAATAITVPQATAAEAESCTIESGTFNWGIKHSWRSYIKGRIANGDWETTGTVKENGDPTGSDFTFGFEVDPEASTVSVDEAGNVTASKIKAKDSSITFTGHHGALYSKMTNPFVQTEGDKAQLGSGYEAYFVEGKHMTQYTPEDRVEANKRTGEGAFGQGKAQWSKDGDTLTLNASDVMYERQPGTNDSGDVEGVDFLFMGMYSHDYNPEVNSAQLTLNLAPGCGQEKDNDEVPSEGEKPKPQVPSKGEKPKPQVPSEGEKPKPQVPSEGEKPKPQVPSEGEKPKPQVPSEGEKPKPQVSSEGEKPKPQVPSEGEKPKPQVPSDGEKPKPQVPSDGEKPKPQVSSEGEKPKPQVPSDGEKPKPQTPSEDKNLSSGENSSSSSKVTNFWNYFLGIATIGSMIAILWQAFVKSGAFDSARAFFQR</sequence>
<feature type="signal peptide" evidence="3">
    <location>
        <begin position="1"/>
        <end position="22"/>
    </location>
</feature>
<dbReference type="EMBL" id="CP010827">
    <property type="protein sequence ID" value="AJI79403.1"/>
    <property type="molecule type" value="Genomic_DNA"/>
</dbReference>
<reference evidence="5 6" key="1">
    <citation type="journal article" date="2015" name="Genome Announc.">
        <title>Complete Genome Sequence and Annotation of Corynebacterium singulare DSM 44357, Isolated from a Human Semen Specimen.</title>
        <authorList>
            <person name="Merten M."/>
            <person name="Brinkrolf K."/>
            <person name="Albersmeier A."/>
            <person name="Kutter Y."/>
            <person name="Ruckert C."/>
            <person name="Tauch A."/>
        </authorList>
    </citation>
    <scope>NUCLEOTIDE SEQUENCE [LARGE SCALE GENOMIC DNA]</scope>
    <source>
        <strain evidence="5">IBS B52218</strain>
    </source>
</reference>
<keyword evidence="2" id="KW-0812">Transmembrane</keyword>
<evidence type="ECO:0000259" key="4">
    <source>
        <dbReference type="Pfam" id="PF04213"/>
    </source>
</evidence>
<dbReference type="Proteomes" id="UP000031890">
    <property type="component" value="Chromosome"/>
</dbReference>
<dbReference type="Pfam" id="PF04213">
    <property type="entry name" value="HtaA"/>
    <property type="match status" value="1"/>
</dbReference>
<feature type="region of interest" description="Disordered" evidence="1">
    <location>
        <begin position="231"/>
        <end position="392"/>
    </location>
</feature>
<feature type="chain" id="PRO_5038814769" evidence="3">
    <location>
        <begin position="23"/>
        <end position="433"/>
    </location>
</feature>
<gene>
    <name evidence="5" type="ORF">CSING_09425</name>
</gene>
<dbReference type="AlphaFoldDB" id="A0A0B6EX57"/>